<gene>
    <name evidence="1" type="ORF">PHYPSEUDO_014065</name>
</gene>
<protein>
    <submittedName>
        <fullName evidence="1">Uncharacterized protein</fullName>
    </submittedName>
</protein>
<proteinExistence type="predicted"/>
<dbReference type="EMBL" id="JAGDFM010000773">
    <property type="protein sequence ID" value="KAG7376212.1"/>
    <property type="molecule type" value="Genomic_DNA"/>
</dbReference>
<dbReference type="AlphaFoldDB" id="A0A8T1V4M5"/>
<evidence type="ECO:0000313" key="1">
    <source>
        <dbReference type="EMBL" id="KAG7376212.1"/>
    </source>
</evidence>
<name>A0A8T1V4M5_9STRA</name>
<sequence>MATKRERALYMRGYRAKRTQTVAATQDEVISCEQDEEVNGRDHVKVSTEMAKICNAREKDKKRKWALYMRDYRAKHKVTVVARRNEVTGSRREQDEDDECNIVDNSSSNVAAIQKKQHLRAQYKRAFRASPKQRKEKESWRRGQEELLRDLAESVLLKNSISDDEIALMANGQSFTTDPRLALAYYYCCGSHPGAFVYNDEHSIHAAKHQQRQIIRQTAPFLHVLLAANSWSGLGPGMYVYRYRVCQTHFVFLARSMTSAMDIFLMTRFENMRKFLWGRTGSGIISIQSSFETQNEFTFAQSVLTILGNRS</sequence>
<keyword evidence="2" id="KW-1185">Reference proteome</keyword>
<evidence type="ECO:0000313" key="2">
    <source>
        <dbReference type="Proteomes" id="UP000694044"/>
    </source>
</evidence>
<organism evidence="1 2">
    <name type="scientific">Phytophthora pseudosyringae</name>
    <dbReference type="NCBI Taxonomy" id="221518"/>
    <lineage>
        <taxon>Eukaryota</taxon>
        <taxon>Sar</taxon>
        <taxon>Stramenopiles</taxon>
        <taxon>Oomycota</taxon>
        <taxon>Peronosporomycetes</taxon>
        <taxon>Peronosporales</taxon>
        <taxon>Peronosporaceae</taxon>
        <taxon>Phytophthora</taxon>
    </lineage>
</organism>
<reference evidence="1" key="1">
    <citation type="submission" date="2021-02" db="EMBL/GenBank/DDBJ databases">
        <authorList>
            <person name="Palmer J.M."/>
        </authorList>
    </citation>
    <scope>NUCLEOTIDE SEQUENCE</scope>
    <source>
        <strain evidence="1">SCRP734</strain>
    </source>
</reference>
<comment type="caution">
    <text evidence="1">The sequence shown here is derived from an EMBL/GenBank/DDBJ whole genome shotgun (WGS) entry which is preliminary data.</text>
</comment>
<accession>A0A8T1V4M5</accession>
<dbReference type="Proteomes" id="UP000694044">
    <property type="component" value="Unassembled WGS sequence"/>
</dbReference>
<dbReference type="OrthoDB" id="128300at2759"/>